<feature type="binding site" evidence="11">
    <location>
        <position position="113"/>
    </location>
    <ligand>
        <name>Zn(2+)</name>
        <dbReference type="ChEBI" id="CHEBI:29105"/>
    </ligand>
</feature>
<gene>
    <name evidence="14" type="ORF">DEM25_000760</name>
</gene>
<feature type="binding site" evidence="10">
    <location>
        <position position="334"/>
    </location>
    <ligand>
        <name>substrate</name>
    </ligand>
</feature>
<dbReference type="CDD" id="cd03143">
    <property type="entry name" value="A4_beta-galactosidase_middle_domain"/>
    <property type="match status" value="1"/>
</dbReference>
<reference evidence="14 15" key="1">
    <citation type="journal article" date="2018" name="Int. J. Syst. Bacteriol.">
        <title>Oceaniradius stylonemae gen. nov., sp. nov., isolated from a red alga, Stylonema cornu-cervi.</title>
        <authorList>
            <person name="Jeong S."/>
        </authorList>
    </citation>
    <scope>NUCLEOTIDE SEQUENCE [LARGE SCALE GENOMIC DNA]</scope>
    <source>
        <strain evidence="14 15">StC1</strain>
    </source>
</reference>
<evidence type="ECO:0000256" key="11">
    <source>
        <dbReference type="PIRSR" id="PIRSR001084-3"/>
    </source>
</evidence>
<dbReference type="RefSeq" id="WP_109766800.1">
    <property type="nucleotide sequence ID" value="NZ_QFWV02000001.1"/>
</dbReference>
<feature type="binding site" evidence="10">
    <location>
        <position position="147"/>
    </location>
    <ligand>
        <name>substrate</name>
    </ligand>
</feature>
<dbReference type="GO" id="GO:0004565">
    <property type="term" value="F:beta-galactosidase activity"/>
    <property type="evidence" value="ECO:0007669"/>
    <property type="project" value="UniProtKB-EC"/>
</dbReference>
<evidence type="ECO:0000256" key="4">
    <source>
        <dbReference type="ARBA" id="ARBA00022723"/>
    </source>
</evidence>
<feature type="active site" description="Proton donor" evidence="9">
    <location>
        <position position="148"/>
    </location>
</feature>
<keyword evidence="4 11" id="KW-0479">Metal-binding</keyword>
<evidence type="ECO:0000256" key="3">
    <source>
        <dbReference type="ARBA" id="ARBA00012756"/>
    </source>
</evidence>
<feature type="domain" description="Beta-galactosidase trimerisation" evidence="13">
    <location>
        <begin position="413"/>
        <end position="604"/>
    </location>
</feature>
<feature type="active site" description="Nucleophile" evidence="9">
    <location>
        <position position="326"/>
    </location>
</feature>
<dbReference type="PANTHER" id="PTHR36447:SF2">
    <property type="entry name" value="BETA-GALACTOSIDASE YESZ"/>
    <property type="match status" value="1"/>
</dbReference>
<dbReference type="Gene3D" id="3.40.50.880">
    <property type="match status" value="1"/>
</dbReference>
<evidence type="ECO:0000256" key="6">
    <source>
        <dbReference type="ARBA" id="ARBA00022833"/>
    </source>
</evidence>
<evidence type="ECO:0000259" key="13">
    <source>
        <dbReference type="Pfam" id="PF08532"/>
    </source>
</evidence>
<name>A0A3A8AGR5_9HYPH</name>
<comment type="catalytic activity">
    <reaction evidence="1 8">
        <text>Hydrolysis of terminal non-reducing beta-D-galactose residues in beta-D-galactosides.</text>
        <dbReference type="EC" id="3.2.1.23"/>
    </reaction>
</comment>
<dbReference type="Proteomes" id="UP000246132">
    <property type="component" value="Unassembled WGS sequence"/>
</dbReference>
<keyword evidence="15" id="KW-1185">Reference proteome</keyword>
<dbReference type="Gene3D" id="2.60.40.1180">
    <property type="entry name" value="Golgi alpha-mannosidase II"/>
    <property type="match status" value="1"/>
</dbReference>
<keyword evidence="5 8" id="KW-0378">Hydrolase</keyword>
<evidence type="ECO:0000256" key="5">
    <source>
        <dbReference type="ARBA" id="ARBA00022801"/>
    </source>
</evidence>
<dbReference type="Gene3D" id="3.20.20.80">
    <property type="entry name" value="Glycosidases"/>
    <property type="match status" value="1"/>
</dbReference>
<keyword evidence="7 8" id="KW-0326">Glycosidase</keyword>
<dbReference type="PANTHER" id="PTHR36447">
    <property type="entry name" value="BETA-GALACTOSIDASE GANA"/>
    <property type="match status" value="1"/>
</dbReference>
<evidence type="ECO:0000259" key="12">
    <source>
        <dbReference type="Pfam" id="PF02449"/>
    </source>
</evidence>
<dbReference type="InterPro" id="IPR003476">
    <property type="entry name" value="Glyco_hydro_42"/>
</dbReference>
<comment type="similarity">
    <text evidence="2 8">Belongs to the glycosyl hydrolase 42 family.</text>
</comment>
<evidence type="ECO:0000256" key="9">
    <source>
        <dbReference type="PIRSR" id="PIRSR001084-1"/>
    </source>
</evidence>
<feature type="domain" description="Glycoside hydrolase family 42 N-terminal" evidence="12">
    <location>
        <begin position="12"/>
        <end position="403"/>
    </location>
</feature>
<dbReference type="OrthoDB" id="9800974at2"/>
<evidence type="ECO:0000313" key="15">
    <source>
        <dbReference type="Proteomes" id="UP000246132"/>
    </source>
</evidence>
<comment type="caution">
    <text evidence="14">The sequence shown here is derived from an EMBL/GenBank/DDBJ whole genome shotgun (WGS) entry which is preliminary data.</text>
</comment>
<organism evidence="14 15">
    <name type="scientific">Oceaniradius stylonematis</name>
    <dbReference type="NCBI Taxonomy" id="2184161"/>
    <lineage>
        <taxon>Bacteria</taxon>
        <taxon>Pseudomonadati</taxon>
        <taxon>Pseudomonadota</taxon>
        <taxon>Alphaproteobacteria</taxon>
        <taxon>Hyphomicrobiales</taxon>
        <taxon>Ahrensiaceae</taxon>
        <taxon>Oceaniradius</taxon>
    </lineage>
</organism>
<dbReference type="PIRSF" id="PIRSF001084">
    <property type="entry name" value="B-galactosidase"/>
    <property type="match status" value="1"/>
</dbReference>
<dbReference type="AlphaFoldDB" id="A0A3A8AGR5"/>
<keyword evidence="6 11" id="KW-0862">Zinc</keyword>
<dbReference type="SUPFAM" id="SSF52317">
    <property type="entry name" value="Class I glutamine amidotransferase-like"/>
    <property type="match status" value="1"/>
</dbReference>
<dbReference type="InterPro" id="IPR013529">
    <property type="entry name" value="Glyco_hydro_42_N"/>
</dbReference>
<evidence type="ECO:0000256" key="2">
    <source>
        <dbReference type="ARBA" id="ARBA00005940"/>
    </source>
</evidence>
<proteinExistence type="inferred from homology"/>
<evidence type="ECO:0000256" key="7">
    <source>
        <dbReference type="ARBA" id="ARBA00023295"/>
    </source>
</evidence>
<sequence length="661" mass="73816">MTTLRKQRLGTCYYPEHWPRERWETDAALMAEAGISHVRIGEFAWSRLEPEPGRYDFGWMDEAFDVLGAQGLRIVLGTPTATPPKWLVDTMPDMVALDDRGDPRRFGSRRHYCFSHQGYRAECARIAEALARRYGTHDALEAWQIDNEYGCHDTVMSYSRAALDGFRNWLAQKYQSPDALNRAWGNVFWSKEYSSFDAIDLPNLTVTEPNPAHVMDFWRYSSDQVVAFNRLQADIIRRHSPGRAVSHNFMGSEIAFDHYAVGADLDIATWDSYPLGFLDRDTSDEAVKLRYLGVGDPDLQAFHHDLYRACGQVRNGQSEGRWWVMEQQPGPVNWAPFNPAPEPGALRLWAFEAFAAGAEIVSYFRWRQPSFAQEQMHEALLLPNGDRNEGWHVCKKVAGELNALGAVAAPERADVALVFDYESAWAWAIQPQGADFSHLDMALRFYRALRRAGVSVDVVPPTPQAVQGRKLVVLPSVYAGSAALANALSGGDTHLIVGPRTGSKTRDFQIHPNLPPGPFGALTGVTVTRVESRPPFAPVALDNGTLFEGWREFVRHGDDVTVQARCADGHPAHLVKGRVHYLAGRPDARLADSVVRRVLADAGIAPLDLHRDVRIRDNGAIRYLFNYGPEPVDVSPWTGKGDALLGETPLEPRGVMAVRRA</sequence>
<protein>
    <recommendedName>
        <fullName evidence="3 8">Beta-galactosidase</fullName>
        <shortName evidence="8">Beta-gal</shortName>
        <ecNumber evidence="3 8">3.2.1.23</ecNumber>
    </recommendedName>
</protein>
<dbReference type="SUPFAM" id="SSF51445">
    <property type="entry name" value="(Trans)glycosidases"/>
    <property type="match status" value="1"/>
</dbReference>
<dbReference type="InterPro" id="IPR029062">
    <property type="entry name" value="Class_I_gatase-like"/>
</dbReference>
<evidence type="ECO:0000313" key="14">
    <source>
        <dbReference type="EMBL" id="RKF08558.1"/>
    </source>
</evidence>
<dbReference type="InterPro" id="IPR013738">
    <property type="entry name" value="Beta_galactosidase_Trimer"/>
</dbReference>
<dbReference type="InterPro" id="IPR017853">
    <property type="entry name" value="GH"/>
</dbReference>
<accession>A0A3A8AGR5</accession>
<dbReference type="InterPro" id="IPR013780">
    <property type="entry name" value="Glyco_hydro_b"/>
</dbReference>
<feature type="binding site" evidence="10">
    <location>
        <position position="109"/>
    </location>
    <ligand>
        <name>substrate</name>
    </ligand>
</feature>
<dbReference type="Pfam" id="PF02449">
    <property type="entry name" value="Glyco_hydro_42"/>
    <property type="match status" value="1"/>
</dbReference>
<dbReference type="EC" id="3.2.1.23" evidence="3 8"/>
<dbReference type="GO" id="GO:0009341">
    <property type="term" value="C:beta-galactosidase complex"/>
    <property type="evidence" value="ECO:0007669"/>
    <property type="project" value="InterPro"/>
</dbReference>
<dbReference type="GO" id="GO:0046872">
    <property type="term" value="F:metal ion binding"/>
    <property type="evidence" value="ECO:0007669"/>
    <property type="project" value="UniProtKB-KW"/>
</dbReference>
<evidence type="ECO:0000256" key="10">
    <source>
        <dbReference type="PIRSR" id="PIRSR001084-2"/>
    </source>
</evidence>
<dbReference type="Pfam" id="PF08532">
    <property type="entry name" value="Glyco_hydro_42M"/>
    <property type="match status" value="1"/>
</dbReference>
<dbReference type="GO" id="GO:0005975">
    <property type="term" value="P:carbohydrate metabolic process"/>
    <property type="evidence" value="ECO:0007669"/>
    <property type="project" value="InterPro"/>
</dbReference>
<dbReference type="EMBL" id="QFWV02000001">
    <property type="protein sequence ID" value="RKF08558.1"/>
    <property type="molecule type" value="Genomic_DNA"/>
</dbReference>
<evidence type="ECO:0000256" key="1">
    <source>
        <dbReference type="ARBA" id="ARBA00001412"/>
    </source>
</evidence>
<evidence type="ECO:0000256" key="8">
    <source>
        <dbReference type="PIRNR" id="PIRNR001084"/>
    </source>
</evidence>